<accession>A0A5C5VEG5</accession>
<comment type="caution">
    <text evidence="1">The sequence shown here is derived from an EMBL/GenBank/DDBJ whole genome shotgun (WGS) entry which is preliminary data.</text>
</comment>
<dbReference type="Pfam" id="PF05936">
    <property type="entry name" value="T6SS_VasE"/>
    <property type="match status" value="1"/>
</dbReference>
<keyword evidence="2" id="KW-1185">Reference proteome</keyword>
<dbReference type="InterPro" id="IPR010263">
    <property type="entry name" value="T6SS_TssK"/>
</dbReference>
<dbReference type="AlphaFoldDB" id="A0A5C5VEG5"/>
<name>A0A5C5VEG5_9BACT</name>
<dbReference type="EMBL" id="SIHJ01000001">
    <property type="protein sequence ID" value="TWT36541.1"/>
    <property type="molecule type" value="Genomic_DNA"/>
</dbReference>
<dbReference type="NCBIfam" id="TIGR03353">
    <property type="entry name" value="VI_chp_4"/>
    <property type="match status" value="1"/>
</dbReference>
<evidence type="ECO:0008006" key="3">
    <source>
        <dbReference type="Google" id="ProtNLM"/>
    </source>
</evidence>
<sequence length="492" mass="54063">MSMCEHSVHWHEGMFLTPHHFQAADRRSAQLRQLGSSWDSHYNWGVRTIELDADALANHRLVVRRLRARMPDGELLSFPEDGSLPVLDLQPALNAAESVVVYLGLPLQHQSRANTAGESANIAARRLIQTREARDENTGDHAQSIQVLTPNARLLVCGDDLSGFVVLPIAGVRRSESSTGAPVVDQDFIPPVLACDAWQPLHQGVLARVLDKVEKKVEMLATQIESRRLRFESQGPGERVMLEQLRELQAAAMVLRVDGAAQGVAPLTAYRELARLVGRLSIFAGDGRMFSLPAYNHDDLGGCFLAARQAVEDLLACVTQPGYQERPFVSDEMLLRVDLDPAWLHSGKSLYLGVQSSLPADEVERLLSSGRNIKFGCAKRADTLFLLGHAGLEARRVVHTPRALPVRSGLQYYALSADGAPEEWRHVERSLTLAARLSEQLLIDEFSDHDAVVLDVDGKSATLKLSLFAVEDETTGQQTDAPAARPELATTP</sequence>
<dbReference type="Proteomes" id="UP000316714">
    <property type="component" value="Unassembled WGS sequence"/>
</dbReference>
<proteinExistence type="predicted"/>
<evidence type="ECO:0000313" key="2">
    <source>
        <dbReference type="Proteomes" id="UP000316714"/>
    </source>
</evidence>
<dbReference type="PANTHER" id="PTHR35566">
    <property type="entry name" value="BLR3599 PROTEIN"/>
    <property type="match status" value="1"/>
</dbReference>
<gene>
    <name evidence="1" type="ORF">KOR34_14470</name>
</gene>
<dbReference type="PANTHER" id="PTHR35566:SF1">
    <property type="entry name" value="TYPE VI SECRETION SYSTEM BASEPLATE COMPONENT TSSK1"/>
    <property type="match status" value="1"/>
</dbReference>
<organism evidence="1 2">
    <name type="scientific">Posidoniimonas corsicana</name>
    <dbReference type="NCBI Taxonomy" id="1938618"/>
    <lineage>
        <taxon>Bacteria</taxon>
        <taxon>Pseudomonadati</taxon>
        <taxon>Planctomycetota</taxon>
        <taxon>Planctomycetia</taxon>
        <taxon>Pirellulales</taxon>
        <taxon>Lacipirellulaceae</taxon>
        <taxon>Posidoniimonas</taxon>
    </lineage>
</organism>
<evidence type="ECO:0000313" key="1">
    <source>
        <dbReference type="EMBL" id="TWT36541.1"/>
    </source>
</evidence>
<protein>
    <recommendedName>
        <fullName evidence="3">Type VI secretion protein, VC_A0114 family</fullName>
    </recommendedName>
</protein>
<dbReference type="RefSeq" id="WP_228714536.1">
    <property type="nucleotide sequence ID" value="NZ_SIHJ01000001.1"/>
</dbReference>
<reference evidence="1 2" key="1">
    <citation type="submission" date="2019-02" db="EMBL/GenBank/DDBJ databases">
        <title>Deep-cultivation of Planctomycetes and their phenomic and genomic characterization uncovers novel biology.</title>
        <authorList>
            <person name="Wiegand S."/>
            <person name="Jogler M."/>
            <person name="Boedeker C."/>
            <person name="Pinto D."/>
            <person name="Vollmers J."/>
            <person name="Rivas-Marin E."/>
            <person name="Kohn T."/>
            <person name="Peeters S.H."/>
            <person name="Heuer A."/>
            <person name="Rast P."/>
            <person name="Oberbeckmann S."/>
            <person name="Bunk B."/>
            <person name="Jeske O."/>
            <person name="Meyerdierks A."/>
            <person name="Storesund J.E."/>
            <person name="Kallscheuer N."/>
            <person name="Luecker S."/>
            <person name="Lage O.M."/>
            <person name="Pohl T."/>
            <person name="Merkel B.J."/>
            <person name="Hornburger P."/>
            <person name="Mueller R.-W."/>
            <person name="Bruemmer F."/>
            <person name="Labrenz M."/>
            <person name="Spormann A.M."/>
            <person name="Op Den Camp H."/>
            <person name="Overmann J."/>
            <person name="Amann R."/>
            <person name="Jetten M.S.M."/>
            <person name="Mascher T."/>
            <person name="Medema M.H."/>
            <person name="Devos D.P."/>
            <person name="Kaster A.-K."/>
            <person name="Ovreas L."/>
            <person name="Rohde M."/>
            <person name="Galperin M.Y."/>
            <person name="Jogler C."/>
        </authorList>
    </citation>
    <scope>NUCLEOTIDE SEQUENCE [LARGE SCALE GENOMIC DNA]</scope>
    <source>
        <strain evidence="1 2">KOR34</strain>
    </source>
</reference>